<gene>
    <name evidence="1" type="ORF">FHS27_006139</name>
</gene>
<comment type="caution">
    <text evidence="1">The sequence shown here is derived from an EMBL/GenBank/DDBJ whole genome shotgun (WGS) entry which is preliminary data.</text>
</comment>
<protein>
    <submittedName>
        <fullName evidence="1">Pyridoxine 5'-phosphate synthase PdxJ</fullName>
    </submittedName>
</protein>
<dbReference type="EMBL" id="JACHXU010000035">
    <property type="protein sequence ID" value="MBB3210292.1"/>
    <property type="molecule type" value="Genomic_DNA"/>
</dbReference>
<evidence type="ECO:0000313" key="1">
    <source>
        <dbReference type="EMBL" id="MBB3210292.1"/>
    </source>
</evidence>
<dbReference type="Proteomes" id="UP000536179">
    <property type="component" value="Unassembled WGS sequence"/>
</dbReference>
<organism evidence="1 2">
    <name type="scientific">Aporhodopirellula rubra</name>
    <dbReference type="NCBI Taxonomy" id="980271"/>
    <lineage>
        <taxon>Bacteria</taxon>
        <taxon>Pseudomonadati</taxon>
        <taxon>Planctomycetota</taxon>
        <taxon>Planctomycetia</taxon>
        <taxon>Pirellulales</taxon>
        <taxon>Pirellulaceae</taxon>
        <taxon>Aporhodopirellula</taxon>
    </lineage>
</organism>
<dbReference type="AlphaFoldDB" id="A0A7W5H838"/>
<accession>A0A7W5H838</accession>
<sequence>MMHKQPRNHNPDNRSSLTADDGWTVAKRLTVAKNPVRRLTLVFSSLCLFKRFE</sequence>
<reference evidence="1 2" key="1">
    <citation type="submission" date="2020-08" db="EMBL/GenBank/DDBJ databases">
        <title>Genomic Encyclopedia of Type Strains, Phase III (KMG-III): the genomes of soil and plant-associated and newly described type strains.</title>
        <authorList>
            <person name="Whitman W."/>
        </authorList>
    </citation>
    <scope>NUCLEOTIDE SEQUENCE [LARGE SCALE GENOMIC DNA]</scope>
    <source>
        <strain evidence="1 2">CECT 8075</strain>
    </source>
</reference>
<keyword evidence="2" id="KW-1185">Reference proteome</keyword>
<name>A0A7W5H838_9BACT</name>
<evidence type="ECO:0000313" key="2">
    <source>
        <dbReference type="Proteomes" id="UP000536179"/>
    </source>
</evidence>
<proteinExistence type="predicted"/>